<protein>
    <submittedName>
        <fullName evidence="1 3">Uncharacterized protein</fullName>
    </submittedName>
</protein>
<keyword evidence="2" id="KW-1185">Reference proteome</keyword>
<feature type="non-terminal residue" evidence="1">
    <location>
        <position position="51"/>
    </location>
</feature>
<organism evidence="1">
    <name type="scientific">Eremomyces bilateralis CBS 781.70</name>
    <dbReference type="NCBI Taxonomy" id="1392243"/>
    <lineage>
        <taxon>Eukaryota</taxon>
        <taxon>Fungi</taxon>
        <taxon>Dikarya</taxon>
        <taxon>Ascomycota</taxon>
        <taxon>Pezizomycotina</taxon>
        <taxon>Dothideomycetes</taxon>
        <taxon>Dothideomycetes incertae sedis</taxon>
        <taxon>Eremomycetales</taxon>
        <taxon>Eremomycetaceae</taxon>
        <taxon>Eremomyces</taxon>
    </lineage>
</organism>
<sequence>MCYQVVERFAACYCLYHKHSIDPCSAYGQRGHLVQEKTVLVGHACPAHSSY</sequence>
<gene>
    <name evidence="1 3" type="ORF">P152DRAFT_378555</name>
</gene>
<dbReference type="AlphaFoldDB" id="A0A6G1FT73"/>
<evidence type="ECO:0000313" key="3">
    <source>
        <dbReference type="RefSeq" id="XP_033530539.1"/>
    </source>
</evidence>
<dbReference type="Proteomes" id="UP000504638">
    <property type="component" value="Unplaced"/>
</dbReference>
<proteinExistence type="predicted"/>
<reference evidence="3" key="2">
    <citation type="submission" date="2020-04" db="EMBL/GenBank/DDBJ databases">
        <authorList>
            <consortium name="NCBI Genome Project"/>
        </authorList>
    </citation>
    <scope>NUCLEOTIDE SEQUENCE</scope>
    <source>
        <strain evidence="3">CBS 781.70</strain>
    </source>
</reference>
<dbReference type="OrthoDB" id="5355526at2759"/>
<dbReference type="GeneID" id="54416246"/>
<accession>A0A6G1FT73</accession>
<name>A0A6G1FT73_9PEZI</name>
<dbReference type="EMBL" id="ML975177">
    <property type="protein sequence ID" value="KAF1808908.1"/>
    <property type="molecule type" value="Genomic_DNA"/>
</dbReference>
<evidence type="ECO:0000313" key="2">
    <source>
        <dbReference type="Proteomes" id="UP000504638"/>
    </source>
</evidence>
<reference evidence="1 3" key="1">
    <citation type="submission" date="2020-01" db="EMBL/GenBank/DDBJ databases">
        <authorList>
            <consortium name="DOE Joint Genome Institute"/>
            <person name="Haridas S."/>
            <person name="Albert R."/>
            <person name="Binder M."/>
            <person name="Bloem J."/>
            <person name="Labutti K."/>
            <person name="Salamov A."/>
            <person name="Andreopoulos B."/>
            <person name="Baker S.E."/>
            <person name="Barry K."/>
            <person name="Bills G."/>
            <person name="Bluhm B.H."/>
            <person name="Cannon C."/>
            <person name="Castanera R."/>
            <person name="Culley D.E."/>
            <person name="Daum C."/>
            <person name="Ezra D."/>
            <person name="Gonzalez J.B."/>
            <person name="Henrissat B."/>
            <person name="Kuo A."/>
            <person name="Liang C."/>
            <person name="Lipzen A."/>
            <person name="Lutzoni F."/>
            <person name="Magnuson J."/>
            <person name="Mondo S."/>
            <person name="Nolan M."/>
            <person name="Ohm R."/>
            <person name="Pangilinan J."/>
            <person name="Park H.-J."/>
            <person name="Ramirez L."/>
            <person name="Alfaro M."/>
            <person name="Sun H."/>
            <person name="Tritt A."/>
            <person name="Yoshinaga Y."/>
            <person name="Zwiers L.-H."/>
            <person name="Turgeon B.G."/>
            <person name="Goodwin S.B."/>
            <person name="Spatafora J.W."/>
            <person name="Crous P.W."/>
            <person name="Grigoriev I.V."/>
        </authorList>
    </citation>
    <scope>NUCLEOTIDE SEQUENCE</scope>
    <source>
        <strain evidence="1 3">CBS 781.70</strain>
    </source>
</reference>
<reference evidence="3" key="3">
    <citation type="submission" date="2025-04" db="UniProtKB">
        <authorList>
            <consortium name="RefSeq"/>
        </authorList>
    </citation>
    <scope>IDENTIFICATION</scope>
    <source>
        <strain evidence="3">CBS 781.70</strain>
    </source>
</reference>
<dbReference type="RefSeq" id="XP_033530539.1">
    <property type="nucleotide sequence ID" value="XM_033675676.1"/>
</dbReference>
<evidence type="ECO:0000313" key="1">
    <source>
        <dbReference type="EMBL" id="KAF1808908.1"/>
    </source>
</evidence>